<reference evidence="3 4" key="1">
    <citation type="submission" date="2024-11" db="EMBL/GenBank/DDBJ databases">
        <title>Chromosome-level genome assembly of Eucalyptus globulus Labill. provides insights into its genome evolution.</title>
        <authorList>
            <person name="Li X."/>
        </authorList>
    </citation>
    <scope>NUCLEOTIDE SEQUENCE [LARGE SCALE GENOMIC DNA]</scope>
    <source>
        <strain evidence="3">CL2024</strain>
        <tissue evidence="3">Fresh tender leaves</tissue>
    </source>
</reference>
<sequence length="532" mass="60089">MMGEEEEEGMGMEMEVEEEEEEEVFVVHEIDADYEYEAPQHFDFTREETSAEAREAELWFESARSYPPSPFVVKLILRDEILSKNVNISPKSKMMETDSHVRVGEIDTCTEEPEAVQPISKDCNGMAKGKGIFAKFQIENLQKPERQPLGFSEGLMSYNHVSCNTIKAKSKTSVKPCLPRNSTLMKPTASMLAKQNQPSQVASSRFQVQTSRISGKSLCSSSAAEGQATKRQKLDGGHSQKVGEVKQQTNFVHKAPKKDAIVEKNPHSKLRLTIPREPELETAQRAQRARPRNISDEEQSTVTVRRFKARPLNRKIFEAPSLPLQKKSIPRVPEFQVFHLKTLERAMEHNVGATSSLLHESEKELLKSCPVVEKEPRSPQRTTGVDASRQDKTCSMYSFKAHPLNKKILSSKGNIGVFRNKKREATVPMEFKFNNEKRVQHNPPTELFSKLSLKPELQPSNGSYSQRKLCQPPRISMKGPKENRFHPLQQNLEVTNLVKERTPFGEKQSQYGNGIAAAEAGPRFNGRSLGIC</sequence>
<gene>
    <name evidence="3" type="ORF">ACJRO7_019565</name>
</gene>
<evidence type="ECO:0000256" key="1">
    <source>
        <dbReference type="SAM" id="MobiDB-lite"/>
    </source>
</evidence>
<evidence type="ECO:0000313" key="3">
    <source>
        <dbReference type="EMBL" id="KAL3738056.1"/>
    </source>
</evidence>
<dbReference type="EMBL" id="JBJKBG010000005">
    <property type="protein sequence ID" value="KAL3738056.1"/>
    <property type="molecule type" value="Genomic_DNA"/>
</dbReference>
<accession>A0ABD3KLY0</accession>
<dbReference type="PANTHER" id="PTHR14326">
    <property type="entry name" value="TARGETING PROTEIN FOR XKLP2"/>
    <property type="match status" value="1"/>
</dbReference>
<feature type="region of interest" description="Disordered" evidence="1">
    <location>
        <begin position="1"/>
        <end position="23"/>
    </location>
</feature>
<evidence type="ECO:0000259" key="2">
    <source>
        <dbReference type="Pfam" id="PF12214"/>
    </source>
</evidence>
<feature type="domain" description="TPX2 central" evidence="2">
    <location>
        <begin position="270"/>
        <end position="433"/>
    </location>
</feature>
<feature type="compositionally biased region" description="Basic and acidic residues" evidence="1">
    <location>
        <begin position="232"/>
        <end position="242"/>
    </location>
</feature>
<feature type="region of interest" description="Disordered" evidence="1">
    <location>
        <begin position="281"/>
        <end position="301"/>
    </location>
</feature>
<dbReference type="PANTHER" id="PTHR14326:SF15">
    <property type="entry name" value="OS06G0130200 PROTEIN"/>
    <property type="match status" value="1"/>
</dbReference>
<comment type="caution">
    <text evidence="3">The sequence shown here is derived from an EMBL/GenBank/DDBJ whole genome shotgun (WGS) entry which is preliminary data.</text>
</comment>
<feature type="region of interest" description="Disordered" evidence="1">
    <location>
        <begin position="217"/>
        <end position="242"/>
    </location>
</feature>
<name>A0ABD3KLY0_EUCGL</name>
<dbReference type="AlphaFoldDB" id="A0ABD3KLY0"/>
<dbReference type="InterPro" id="IPR009675">
    <property type="entry name" value="TPX2_fam"/>
</dbReference>
<dbReference type="Pfam" id="PF12214">
    <property type="entry name" value="TPX2_importin"/>
    <property type="match status" value="1"/>
</dbReference>
<proteinExistence type="predicted"/>
<organism evidence="3 4">
    <name type="scientific">Eucalyptus globulus</name>
    <name type="common">Tasmanian blue gum</name>
    <dbReference type="NCBI Taxonomy" id="34317"/>
    <lineage>
        <taxon>Eukaryota</taxon>
        <taxon>Viridiplantae</taxon>
        <taxon>Streptophyta</taxon>
        <taxon>Embryophyta</taxon>
        <taxon>Tracheophyta</taxon>
        <taxon>Spermatophyta</taxon>
        <taxon>Magnoliopsida</taxon>
        <taxon>eudicotyledons</taxon>
        <taxon>Gunneridae</taxon>
        <taxon>Pentapetalae</taxon>
        <taxon>rosids</taxon>
        <taxon>malvids</taxon>
        <taxon>Myrtales</taxon>
        <taxon>Myrtaceae</taxon>
        <taxon>Myrtoideae</taxon>
        <taxon>Eucalypteae</taxon>
        <taxon>Eucalyptus</taxon>
    </lineage>
</organism>
<dbReference type="InterPro" id="IPR027330">
    <property type="entry name" value="TPX2_central_dom"/>
</dbReference>
<evidence type="ECO:0000313" key="4">
    <source>
        <dbReference type="Proteomes" id="UP001634007"/>
    </source>
</evidence>
<dbReference type="Proteomes" id="UP001634007">
    <property type="component" value="Unassembled WGS sequence"/>
</dbReference>
<keyword evidence="4" id="KW-1185">Reference proteome</keyword>
<protein>
    <recommendedName>
        <fullName evidence="2">TPX2 central domain-containing protein</fullName>
    </recommendedName>
</protein>